<dbReference type="Pfam" id="PF00326">
    <property type="entry name" value="Peptidase_S9"/>
    <property type="match status" value="1"/>
</dbReference>
<keyword evidence="4" id="KW-1185">Reference proteome</keyword>
<dbReference type="PANTHER" id="PTHR22946">
    <property type="entry name" value="DIENELACTONE HYDROLASE DOMAIN-CONTAINING PROTEIN-RELATED"/>
    <property type="match status" value="1"/>
</dbReference>
<gene>
    <name evidence="3" type="ORF">SAMN04488081_0575</name>
</gene>
<sequence length="254" mass="29290">MISVQRESWRGIPLLHVTEAAKQGEPLPVFTYFHGFTSAKEHNLPQAYLLAEKGYRVLLPDSLYHGEREEKLHQQQLNLKFWDIVYQNLKELQVLYDELEIRDLLEGDRFGVGGTSMGGITTTAALTMYPWINAACVMMGSPKPVEFSKKIIEDVRASGGELPVSDEELNSLYWALSTIDLSLHPEKLKERPLFFWHGDADPVVPFTHSYEFYNEVECQYRNKQAIRHLKEPGRDHKVSRSGILEMTKWLEKIL</sequence>
<comment type="caution">
    <text evidence="3">The sequence shown here is derived from an EMBL/GenBank/DDBJ whole genome shotgun (WGS) entry which is preliminary data.</text>
</comment>
<dbReference type="RefSeq" id="WP_093105445.1">
    <property type="nucleotide sequence ID" value="NZ_FNOS01000001.1"/>
</dbReference>
<evidence type="ECO:0000256" key="1">
    <source>
        <dbReference type="ARBA" id="ARBA00022801"/>
    </source>
</evidence>
<evidence type="ECO:0000313" key="4">
    <source>
        <dbReference type="Proteomes" id="UP000198647"/>
    </source>
</evidence>
<dbReference type="EMBL" id="FNOS01000001">
    <property type="protein sequence ID" value="SDX45608.1"/>
    <property type="molecule type" value="Genomic_DNA"/>
</dbReference>
<dbReference type="Gene3D" id="3.40.50.1820">
    <property type="entry name" value="alpha/beta hydrolase"/>
    <property type="match status" value="1"/>
</dbReference>
<feature type="domain" description="Peptidase S9 prolyl oligopeptidase catalytic" evidence="2">
    <location>
        <begin position="46"/>
        <end position="242"/>
    </location>
</feature>
<organism evidence="3 4">
    <name type="scientific">Salimicrobium album</name>
    <dbReference type="NCBI Taxonomy" id="50717"/>
    <lineage>
        <taxon>Bacteria</taxon>
        <taxon>Bacillati</taxon>
        <taxon>Bacillota</taxon>
        <taxon>Bacilli</taxon>
        <taxon>Bacillales</taxon>
        <taxon>Bacillaceae</taxon>
        <taxon>Salimicrobium</taxon>
    </lineage>
</organism>
<dbReference type="PANTHER" id="PTHR22946:SF9">
    <property type="entry name" value="POLYKETIDE TRANSFERASE AF380"/>
    <property type="match status" value="1"/>
</dbReference>
<name>A0A1H3BVF8_9BACI</name>
<dbReference type="InterPro" id="IPR001375">
    <property type="entry name" value="Peptidase_S9_cat"/>
</dbReference>
<evidence type="ECO:0000313" key="3">
    <source>
        <dbReference type="EMBL" id="SDX45608.1"/>
    </source>
</evidence>
<dbReference type="Proteomes" id="UP000198647">
    <property type="component" value="Unassembled WGS sequence"/>
</dbReference>
<evidence type="ECO:0000259" key="2">
    <source>
        <dbReference type="Pfam" id="PF00326"/>
    </source>
</evidence>
<proteinExistence type="predicted"/>
<dbReference type="SUPFAM" id="SSF53474">
    <property type="entry name" value="alpha/beta-Hydrolases"/>
    <property type="match status" value="1"/>
</dbReference>
<keyword evidence="1" id="KW-0378">Hydrolase</keyword>
<dbReference type="InterPro" id="IPR029058">
    <property type="entry name" value="AB_hydrolase_fold"/>
</dbReference>
<accession>A0A1H3BVF8</accession>
<protein>
    <recommendedName>
        <fullName evidence="2">Peptidase S9 prolyl oligopeptidase catalytic domain-containing protein</fullName>
    </recommendedName>
</protein>
<reference evidence="3 4" key="1">
    <citation type="submission" date="2016-10" db="EMBL/GenBank/DDBJ databases">
        <authorList>
            <person name="Varghese N."/>
            <person name="Submissions S."/>
        </authorList>
    </citation>
    <scope>NUCLEOTIDE SEQUENCE [LARGE SCALE GENOMIC DNA]</scope>
    <source>
        <strain evidence="3 4">DSM 20748</strain>
    </source>
</reference>
<dbReference type="InterPro" id="IPR050261">
    <property type="entry name" value="FrsA_esterase"/>
</dbReference>